<feature type="transmembrane region" description="Helical" evidence="7">
    <location>
        <begin position="374"/>
        <end position="394"/>
    </location>
</feature>
<evidence type="ECO:0000256" key="1">
    <source>
        <dbReference type="ARBA" id="ARBA00004651"/>
    </source>
</evidence>
<evidence type="ECO:0000313" key="11">
    <source>
        <dbReference type="Proteomes" id="UP000655420"/>
    </source>
</evidence>
<comment type="caution">
    <text evidence="10">The sequence shown here is derived from an EMBL/GenBank/DDBJ whole genome shotgun (WGS) entry which is preliminary data.</text>
</comment>
<dbReference type="RefSeq" id="WP_200612950.1">
    <property type="nucleotide sequence ID" value="NZ_JAEHHL010000012.1"/>
</dbReference>
<keyword evidence="3" id="KW-1003">Cell membrane</keyword>
<evidence type="ECO:0000256" key="3">
    <source>
        <dbReference type="ARBA" id="ARBA00022475"/>
    </source>
</evidence>
<dbReference type="InterPro" id="IPR025857">
    <property type="entry name" value="MacB_PCD"/>
</dbReference>
<evidence type="ECO:0000259" key="8">
    <source>
        <dbReference type="Pfam" id="PF02687"/>
    </source>
</evidence>
<feature type="domain" description="ABC3 transporter permease C-terminal" evidence="8">
    <location>
        <begin position="281"/>
        <end position="404"/>
    </location>
</feature>
<protein>
    <submittedName>
        <fullName evidence="10">ABC transporter permease</fullName>
    </submittedName>
</protein>
<keyword evidence="11" id="KW-1185">Reference proteome</keyword>
<proteinExistence type="inferred from homology"/>
<comment type="subcellular location">
    <subcellularLocation>
        <location evidence="1">Cell membrane</location>
        <topology evidence="1">Multi-pass membrane protein</topology>
    </subcellularLocation>
</comment>
<keyword evidence="6 7" id="KW-0472">Membrane</keyword>
<dbReference type="Proteomes" id="UP000655420">
    <property type="component" value="Unassembled WGS sequence"/>
</dbReference>
<organism evidence="10 11">
    <name type="scientific">Thermohalobaculum xanthum</name>
    <dbReference type="NCBI Taxonomy" id="2753746"/>
    <lineage>
        <taxon>Bacteria</taxon>
        <taxon>Pseudomonadati</taxon>
        <taxon>Pseudomonadota</taxon>
        <taxon>Alphaproteobacteria</taxon>
        <taxon>Rhodobacterales</taxon>
        <taxon>Paracoccaceae</taxon>
        <taxon>Thermohalobaculum</taxon>
    </lineage>
</organism>
<feature type="transmembrane region" description="Helical" evidence="7">
    <location>
        <begin position="277"/>
        <end position="303"/>
    </location>
</feature>
<comment type="similarity">
    <text evidence="2">Belongs to the ABC-4 integral membrane protein family. LolC/E subfamily.</text>
</comment>
<dbReference type="EMBL" id="JAEHHL010000012">
    <property type="protein sequence ID" value="MBK0401003.1"/>
    <property type="molecule type" value="Genomic_DNA"/>
</dbReference>
<feature type="transmembrane region" description="Helical" evidence="7">
    <location>
        <begin position="324"/>
        <end position="354"/>
    </location>
</feature>
<dbReference type="InterPro" id="IPR003838">
    <property type="entry name" value="ABC3_permease_C"/>
</dbReference>
<dbReference type="InterPro" id="IPR051447">
    <property type="entry name" value="Lipoprotein-release_system"/>
</dbReference>
<evidence type="ECO:0000256" key="2">
    <source>
        <dbReference type="ARBA" id="ARBA00005236"/>
    </source>
</evidence>
<evidence type="ECO:0000256" key="6">
    <source>
        <dbReference type="ARBA" id="ARBA00023136"/>
    </source>
</evidence>
<dbReference type="Pfam" id="PF12704">
    <property type="entry name" value="MacB_PCD"/>
    <property type="match status" value="1"/>
</dbReference>
<evidence type="ECO:0000256" key="7">
    <source>
        <dbReference type="SAM" id="Phobius"/>
    </source>
</evidence>
<dbReference type="GO" id="GO:0044874">
    <property type="term" value="P:lipoprotein localization to outer membrane"/>
    <property type="evidence" value="ECO:0007669"/>
    <property type="project" value="TreeGrafter"/>
</dbReference>
<dbReference type="Pfam" id="PF02687">
    <property type="entry name" value="FtsX"/>
    <property type="match status" value="1"/>
</dbReference>
<reference evidence="10" key="1">
    <citation type="submission" date="2020-12" db="EMBL/GenBank/DDBJ databases">
        <title>Bacterial taxonomy.</title>
        <authorList>
            <person name="Pan X."/>
        </authorList>
    </citation>
    <scope>NUCLEOTIDE SEQUENCE</scope>
    <source>
        <strain evidence="10">M0105</strain>
    </source>
</reference>
<dbReference type="AlphaFoldDB" id="A0A8J7MA39"/>
<dbReference type="PANTHER" id="PTHR30489:SF0">
    <property type="entry name" value="LIPOPROTEIN-RELEASING SYSTEM TRANSMEMBRANE PROTEIN LOLE"/>
    <property type="match status" value="1"/>
</dbReference>
<evidence type="ECO:0000256" key="5">
    <source>
        <dbReference type="ARBA" id="ARBA00022989"/>
    </source>
</evidence>
<sequence length="412" mass="43547">MRLLLEIALTHVRGRARQTIVSVAGVTLGVGFAIAMAALMQGSQDEFVTTLIDAMPHVQITDETRTPRTQPAERAYAAVEIHGLRPRDDPRGILNPVEALAGLRSWVPGAISAGLNVSGVARYGGTDRGVSILGIEPEDELRVSKIAQDMTSGKFSDLVGGGFAAVIGDSLAERLGAGLNDSIRISASTGVARNFKIVGLFHTGVVATDETMVYVRLKSAQVLAARQNAVNDIRIRLGDPDAASAVAARAEELLALKSVSWQEANESILEAFAVRNIIMYTVVAAILVVAGFGIFNIVSIITHEKARDIAILKSIGFRDRDMRLVFMAEGALMGGLGGALGAGLGAALTAYMGTIEFEFREATEVTHLPVTWNWIHYAIAVGLALATAALAGYLPARRAAQGNPVDIIRGAT</sequence>
<gene>
    <name evidence="10" type="ORF">H0I76_17540</name>
</gene>
<keyword evidence="4 7" id="KW-0812">Transmembrane</keyword>
<evidence type="ECO:0000256" key="4">
    <source>
        <dbReference type="ARBA" id="ARBA00022692"/>
    </source>
</evidence>
<feature type="transmembrane region" description="Helical" evidence="7">
    <location>
        <begin position="20"/>
        <end position="40"/>
    </location>
</feature>
<evidence type="ECO:0000259" key="9">
    <source>
        <dbReference type="Pfam" id="PF12704"/>
    </source>
</evidence>
<accession>A0A8J7MA39</accession>
<keyword evidence="5 7" id="KW-1133">Transmembrane helix</keyword>
<dbReference type="GO" id="GO:0098797">
    <property type="term" value="C:plasma membrane protein complex"/>
    <property type="evidence" value="ECO:0007669"/>
    <property type="project" value="TreeGrafter"/>
</dbReference>
<feature type="domain" description="MacB-like periplasmic core" evidence="9">
    <location>
        <begin position="19"/>
        <end position="252"/>
    </location>
</feature>
<evidence type="ECO:0000313" key="10">
    <source>
        <dbReference type="EMBL" id="MBK0401003.1"/>
    </source>
</evidence>
<dbReference type="PANTHER" id="PTHR30489">
    <property type="entry name" value="LIPOPROTEIN-RELEASING SYSTEM TRANSMEMBRANE PROTEIN LOLE"/>
    <property type="match status" value="1"/>
</dbReference>
<name>A0A8J7MA39_9RHOB</name>